<dbReference type="FunCoup" id="E9G914">
    <property type="interactions" value="21"/>
</dbReference>
<dbReference type="SUPFAM" id="SSF90148">
    <property type="entry name" value="DPY module"/>
    <property type="match status" value="1"/>
</dbReference>
<evidence type="ECO:0000313" key="3">
    <source>
        <dbReference type="Proteomes" id="UP000000305"/>
    </source>
</evidence>
<keyword evidence="3" id="KW-1185">Reference proteome</keyword>
<dbReference type="KEGG" id="dpx:DAPPUDRAFT_194717"/>
<proteinExistence type="predicted"/>
<feature type="domain" description="EGF-like" evidence="1">
    <location>
        <begin position="180"/>
        <end position="194"/>
    </location>
</feature>
<dbReference type="EMBL" id="GL732535">
    <property type="protein sequence ID" value="EFX84177.1"/>
    <property type="molecule type" value="Genomic_DNA"/>
</dbReference>
<dbReference type="PANTHER" id="PTHR22963:SF39">
    <property type="entry name" value="DUMPY"/>
    <property type="match status" value="1"/>
</dbReference>
<dbReference type="OrthoDB" id="6343936at2759"/>
<sequence length="429" mass="45932">MVSPLGVAVCRCKSGYFPKPDTITGCGHQCDDDDDCSNSQNCANGRCVNICEEGICGVNALCEPRNRRAICRCPSGYSGDPFTRCSAGQTENTECPSDKVCHNFRCINPCSTSCGVDSECTVRNHVTVCQCPKGFTGDPFVSCTPSSSSNVAGRQSSDYCTPSPCGTNTKCRVENNRAVCSCQDGFMGNPIQGCRRECETDFECDANRACMNFRCQDPCGTCGTYADCNVRNHRAICSCPANFLGDPFTRCYPECTQHEECRATQACFNLKCVDPCTGACGIGAECRVESHKAICSCPKGHTGHPFDRCRPFDKSDLCNPNPCGTDADCKPGTDRQGNDRPVCFCRTGYLGDPLVGCRKGQCIDHADCSGNQACYGYQCVDPCTSTSSSRSSVCGIGARCDARNHGAVCSCPVGQDGDPLVECRASFRG</sequence>
<protein>
    <recommendedName>
        <fullName evidence="1">EGF-like domain-containing protein</fullName>
    </recommendedName>
</protein>
<dbReference type="PANTHER" id="PTHR22963">
    <property type="entry name" value="ENDOGLIN-RELATED"/>
    <property type="match status" value="1"/>
</dbReference>
<dbReference type="PROSITE" id="PS01186">
    <property type="entry name" value="EGF_2"/>
    <property type="match status" value="4"/>
</dbReference>
<feature type="domain" description="EGF-like" evidence="1">
    <location>
        <begin position="71"/>
        <end position="85"/>
    </location>
</feature>
<dbReference type="SMART" id="SM00181">
    <property type="entry name" value="EGF"/>
    <property type="match status" value="7"/>
</dbReference>
<dbReference type="InterPro" id="IPR000742">
    <property type="entry name" value="EGF"/>
</dbReference>
<dbReference type="AlphaFoldDB" id="E9G914"/>
<dbReference type="Pfam" id="PF21164">
    <property type="entry name" value="Dumpy_DPY"/>
    <property type="match status" value="1"/>
</dbReference>
<dbReference type="InterPro" id="IPR048407">
    <property type="entry name" value="Dumpy_DPY"/>
</dbReference>
<dbReference type="STRING" id="6669.E9G914"/>
<dbReference type="OMA" id="HECESDS"/>
<name>E9G914_DAPPU</name>
<dbReference type="Proteomes" id="UP000000305">
    <property type="component" value="Unassembled WGS sequence"/>
</dbReference>
<organism evidence="2 3">
    <name type="scientific">Daphnia pulex</name>
    <name type="common">Water flea</name>
    <dbReference type="NCBI Taxonomy" id="6669"/>
    <lineage>
        <taxon>Eukaryota</taxon>
        <taxon>Metazoa</taxon>
        <taxon>Ecdysozoa</taxon>
        <taxon>Arthropoda</taxon>
        <taxon>Crustacea</taxon>
        <taxon>Branchiopoda</taxon>
        <taxon>Diplostraca</taxon>
        <taxon>Cladocera</taxon>
        <taxon>Anomopoda</taxon>
        <taxon>Daphniidae</taxon>
        <taxon>Daphnia</taxon>
    </lineage>
</organism>
<gene>
    <name evidence="2" type="ORF">DAPPUDRAFT_194717</name>
</gene>
<feature type="domain" description="EGF-like" evidence="1">
    <location>
        <begin position="129"/>
        <end position="143"/>
    </location>
</feature>
<accession>E9G914</accession>
<reference evidence="2 3" key="1">
    <citation type="journal article" date="2011" name="Science">
        <title>The ecoresponsive genome of Daphnia pulex.</title>
        <authorList>
            <person name="Colbourne J.K."/>
            <person name="Pfrender M.E."/>
            <person name="Gilbert D."/>
            <person name="Thomas W.K."/>
            <person name="Tucker A."/>
            <person name="Oakley T.H."/>
            <person name="Tokishita S."/>
            <person name="Aerts A."/>
            <person name="Arnold G.J."/>
            <person name="Basu M.K."/>
            <person name="Bauer D.J."/>
            <person name="Caceres C.E."/>
            <person name="Carmel L."/>
            <person name="Casola C."/>
            <person name="Choi J.H."/>
            <person name="Detter J.C."/>
            <person name="Dong Q."/>
            <person name="Dusheyko S."/>
            <person name="Eads B.D."/>
            <person name="Frohlich T."/>
            <person name="Geiler-Samerotte K.A."/>
            <person name="Gerlach D."/>
            <person name="Hatcher P."/>
            <person name="Jogdeo S."/>
            <person name="Krijgsveld J."/>
            <person name="Kriventseva E.V."/>
            <person name="Kultz D."/>
            <person name="Laforsch C."/>
            <person name="Lindquist E."/>
            <person name="Lopez J."/>
            <person name="Manak J.R."/>
            <person name="Muller J."/>
            <person name="Pangilinan J."/>
            <person name="Patwardhan R.P."/>
            <person name="Pitluck S."/>
            <person name="Pritham E.J."/>
            <person name="Rechtsteiner A."/>
            <person name="Rho M."/>
            <person name="Rogozin I.B."/>
            <person name="Sakarya O."/>
            <person name="Salamov A."/>
            <person name="Schaack S."/>
            <person name="Shapiro H."/>
            <person name="Shiga Y."/>
            <person name="Skalitzky C."/>
            <person name="Smith Z."/>
            <person name="Souvorov A."/>
            <person name="Sung W."/>
            <person name="Tang Z."/>
            <person name="Tsuchiya D."/>
            <person name="Tu H."/>
            <person name="Vos H."/>
            <person name="Wang M."/>
            <person name="Wolf Y.I."/>
            <person name="Yamagata H."/>
            <person name="Yamada T."/>
            <person name="Ye Y."/>
            <person name="Shaw J.R."/>
            <person name="Andrews J."/>
            <person name="Crease T.J."/>
            <person name="Tang H."/>
            <person name="Lucas S.M."/>
            <person name="Robertson H.M."/>
            <person name="Bork P."/>
            <person name="Koonin E.V."/>
            <person name="Zdobnov E.M."/>
            <person name="Grigoriev I.V."/>
            <person name="Lynch M."/>
            <person name="Boore J.L."/>
        </authorList>
    </citation>
    <scope>NUCLEOTIDE SEQUENCE [LARGE SCALE GENOMIC DNA]</scope>
</reference>
<dbReference type="HOGENOM" id="CLU_041204_0_0_1"/>
<dbReference type="PhylomeDB" id="E9G914"/>
<dbReference type="InParanoid" id="E9G914"/>
<evidence type="ECO:0000313" key="2">
    <source>
        <dbReference type="EMBL" id="EFX84177.1"/>
    </source>
</evidence>
<feature type="domain" description="EGF-like" evidence="1">
    <location>
        <begin position="343"/>
        <end position="357"/>
    </location>
</feature>
<dbReference type="eggNOG" id="KOG1217">
    <property type="taxonomic scope" value="Eukaryota"/>
</dbReference>
<evidence type="ECO:0000259" key="1">
    <source>
        <dbReference type="PROSITE" id="PS01186"/>
    </source>
</evidence>